<dbReference type="EMBL" id="BMDU01000002">
    <property type="protein sequence ID" value="GFZ85168.1"/>
    <property type="molecule type" value="Genomic_DNA"/>
</dbReference>
<proteinExistence type="predicted"/>
<protein>
    <submittedName>
        <fullName evidence="1">Uncharacterized protein</fullName>
    </submittedName>
</protein>
<dbReference type="Proteomes" id="UP000628109">
    <property type="component" value="Unassembled WGS sequence"/>
</dbReference>
<evidence type="ECO:0000313" key="2">
    <source>
        <dbReference type="Proteomes" id="UP000628109"/>
    </source>
</evidence>
<organism evidence="1 2">
    <name type="scientific">Sphingobium fuliginis (strain ATCC 27551)</name>
    <dbReference type="NCBI Taxonomy" id="336203"/>
    <lineage>
        <taxon>Bacteria</taxon>
        <taxon>Pseudomonadati</taxon>
        <taxon>Pseudomonadota</taxon>
        <taxon>Alphaproteobacteria</taxon>
        <taxon>Sphingomonadales</taxon>
        <taxon>Sphingomonadaceae</taxon>
        <taxon>Sphingobium</taxon>
    </lineage>
</organism>
<name>A0ABQ1ESC9_SPHSA</name>
<gene>
    <name evidence="1" type="ORF">GCM10019071_12750</name>
</gene>
<evidence type="ECO:0000313" key="1">
    <source>
        <dbReference type="EMBL" id="GFZ85168.1"/>
    </source>
</evidence>
<comment type="caution">
    <text evidence="1">The sequence shown here is derived from an EMBL/GenBank/DDBJ whole genome shotgun (WGS) entry which is preliminary data.</text>
</comment>
<sequence>MGLAERYVIQIVHAPFAAGFDVKVTPAPAEENLDATFPDHRRASRWADGLRRTRGWRIIDRTGLADLHRVQA</sequence>
<keyword evidence="2" id="KW-1185">Reference proteome</keyword>
<reference evidence="2" key="1">
    <citation type="journal article" date="2019" name="Int. J. Syst. Evol. Microbiol.">
        <title>The Global Catalogue of Microorganisms (GCM) 10K type strain sequencing project: providing services to taxonomists for standard genome sequencing and annotation.</title>
        <authorList>
            <consortium name="The Broad Institute Genomics Platform"/>
            <consortium name="The Broad Institute Genome Sequencing Center for Infectious Disease"/>
            <person name="Wu L."/>
            <person name="Ma J."/>
        </authorList>
    </citation>
    <scope>NUCLEOTIDE SEQUENCE [LARGE SCALE GENOMIC DNA]</scope>
    <source>
        <strain evidence="2">CCM 7327</strain>
    </source>
</reference>
<accession>A0ABQ1ESC9</accession>